<accession>A0A1I7X5R0</accession>
<evidence type="ECO:0000313" key="2">
    <source>
        <dbReference type="Proteomes" id="UP000095283"/>
    </source>
</evidence>
<keyword evidence="1" id="KW-0812">Transmembrane</keyword>
<evidence type="ECO:0000256" key="1">
    <source>
        <dbReference type="SAM" id="Phobius"/>
    </source>
</evidence>
<organism evidence="2 3">
    <name type="scientific">Heterorhabditis bacteriophora</name>
    <name type="common">Entomopathogenic nematode worm</name>
    <dbReference type="NCBI Taxonomy" id="37862"/>
    <lineage>
        <taxon>Eukaryota</taxon>
        <taxon>Metazoa</taxon>
        <taxon>Ecdysozoa</taxon>
        <taxon>Nematoda</taxon>
        <taxon>Chromadorea</taxon>
        <taxon>Rhabditida</taxon>
        <taxon>Rhabditina</taxon>
        <taxon>Rhabditomorpha</taxon>
        <taxon>Strongyloidea</taxon>
        <taxon>Heterorhabditidae</taxon>
        <taxon>Heterorhabditis</taxon>
    </lineage>
</organism>
<dbReference type="WBParaSite" id="Hba_12903">
    <property type="protein sequence ID" value="Hba_12903"/>
    <property type="gene ID" value="Hba_12903"/>
</dbReference>
<sequence length="205" mass="23135">MVREYRQTYTVRMPTYTTTTRTVHVTRSSNRMGEISLNTRYLSTNRGIIKILQIVAGFIICSLLCSQWYGGRSCFGEGRLGFCSGLNFVCVIINIVLFVLNFLNIGAWGLERIYSVVSTVLFLIASVLIIWFIIEVNSSRGWLIASAVGIMKKLSSKDTHLLSSKALIRTICLEQSIMSYLQALIVCEFLLFLWDVKILQGEAPN</sequence>
<name>A0A1I7X5R0_HETBA</name>
<dbReference type="Proteomes" id="UP000095283">
    <property type="component" value="Unplaced"/>
</dbReference>
<keyword evidence="1" id="KW-1133">Transmembrane helix</keyword>
<evidence type="ECO:0000313" key="3">
    <source>
        <dbReference type="WBParaSite" id="Hba_12903"/>
    </source>
</evidence>
<keyword evidence="2" id="KW-1185">Reference proteome</keyword>
<feature type="transmembrane region" description="Helical" evidence="1">
    <location>
        <begin position="113"/>
        <end position="134"/>
    </location>
</feature>
<feature type="transmembrane region" description="Helical" evidence="1">
    <location>
        <begin position="47"/>
        <end position="65"/>
    </location>
</feature>
<proteinExistence type="predicted"/>
<protein>
    <submittedName>
        <fullName evidence="3">MARVEL domain-containing protein</fullName>
    </submittedName>
</protein>
<reference evidence="3" key="1">
    <citation type="submission" date="2016-11" db="UniProtKB">
        <authorList>
            <consortium name="WormBaseParasite"/>
        </authorList>
    </citation>
    <scope>IDENTIFICATION</scope>
</reference>
<keyword evidence="1" id="KW-0472">Membrane</keyword>
<dbReference type="AlphaFoldDB" id="A0A1I7X5R0"/>
<feature type="transmembrane region" description="Helical" evidence="1">
    <location>
        <begin position="86"/>
        <end position="107"/>
    </location>
</feature>